<feature type="compositionally biased region" description="Low complexity" evidence="6">
    <location>
        <begin position="636"/>
        <end position="650"/>
    </location>
</feature>
<evidence type="ECO:0000256" key="3">
    <source>
        <dbReference type="ARBA" id="ARBA00022833"/>
    </source>
</evidence>
<feature type="compositionally biased region" description="Basic and acidic residues" evidence="6">
    <location>
        <begin position="468"/>
        <end position="484"/>
    </location>
</feature>
<evidence type="ECO:0000313" key="8">
    <source>
        <dbReference type="EMBL" id="RDL40687.1"/>
    </source>
</evidence>
<proteinExistence type="predicted"/>
<dbReference type="PROSITE" id="PS01359">
    <property type="entry name" value="ZF_PHD_1"/>
    <property type="match status" value="1"/>
</dbReference>
<sequence length="743" mass="81518">MSWDQPTYSFGNPNAQPPTPTKTPISPHFPSPTFQTPRNNNTSFEDRSGWTPQFAEEYSVFNSTPGRLTSAQHHSFVDVSTPRPLIVNGQKLPLSNPADLSAEFGTDAHQLSPHPNVQGASPSNELPPSPRPYSANYNRFDDSSRKKVTPRKPKKRLDEAFSGQTATPPPTASKGSRKLAPKIQTNTMQNESQDGHYGSSQTPTQASMMAFASSSTEMFNYPMSAPATAAAFGGTKPFWDTDTSMNGMDIDFAADDAMFNTGGHRISNSLDWGRSNQIFQDSVNMSSNHPKQVSSKRQRPLAPKISMPGGDIPISMAPFDFHNTSAADDPFSAGPLDGAVDPGLLYSRSNSISMPSAFEDATLPPPRPATSHALEPYQHQLREASRDQEELRRSRSYRDGGKSRLYDRGTVSSPVKGSARPGLYRSVSEVRGKRIQDRPRSRTGRISPVKQQRPPSLSSIPELPPPRARTEVRFTIDSKGRARTETVIIQDKPPRSRGGRSTSNENWESTSTESSSDDEPIIVPSRNTSFTLPPQGKGPKLATFETSFRGADVRRRSTSGYSQSESSSQQSLQFESVESEAETVVDEDDGSGDATLELKRLMESRKQRQMMKSRTPRHHRYSSGGVRGNSRHINYSSSTNISPTTITDPDGATPSSSRSGTTRCVCNNPDNDGFMIQCESCDNWLHAECVGIDRRGLPPVYICAFCANTPNMRGGRLRETAKANPTTHMGSSPLAHKSFKSFR</sequence>
<feature type="compositionally biased region" description="Basic residues" evidence="6">
    <location>
        <begin position="146"/>
        <end position="155"/>
    </location>
</feature>
<dbReference type="InterPro" id="IPR013083">
    <property type="entry name" value="Znf_RING/FYVE/PHD"/>
</dbReference>
<evidence type="ECO:0000256" key="1">
    <source>
        <dbReference type="ARBA" id="ARBA00022723"/>
    </source>
</evidence>
<feature type="compositionally biased region" description="Polar residues" evidence="6">
    <location>
        <begin position="1"/>
        <end position="14"/>
    </location>
</feature>
<feature type="compositionally biased region" description="Polar residues" evidence="6">
    <location>
        <begin position="284"/>
        <end position="293"/>
    </location>
</feature>
<dbReference type="GO" id="GO:0070210">
    <property type="term" value="C:Rpd3L-Expanded complex"/>
    <property type="evidence" value="ECO:0007669"/>
    <property type="project" value="TreeGrafter"/>
</dbReference>
<dbReference type="InterPro" id="IPR011011">
    <property type="entry name" value="Znf_FYVE_PHD"/>
</dbReference>
<dbReference type="Proteomes" id="UP000254866">
    <property type="component" value="Unassembled WGS sequence"/>
</dbReference>
<feature type="region of interest" description="Disordered" evidence="6">
    <location>
        <begin position="381"/>
        <end position="661"/>
    </location>
</feature>
<keyword evidence="4" id="KW-0156">Chromatin regulator</keyword>
<dbReference type="OrthoDB" id="419183at2759"/>
<feature type="region of interest" description="Disordered" evidence="6">
    <location>
        <begin position="1"/>
        <end position="50"/>
    </location>
</feature>
<feature type="compositionally biased region" description="Basic and acidic residues" evidence="6">
    <location>
        <begin position="428"/>
        <end position="440"/>
    </location>
</feature>
<name>A0A370TYT1_9HELO</name>
<protein>
    <submittedName>
        <fullName evidence="8">FYVE zinc finger</fullName>
    </submittedName>
</protein>
<accession>A0A370TYT1</accession>
<dbReference type="SMART" id="SM00249">
    <property type="entry name" value="PHD"/>
    <property type="match status" value="1"/>
</dbReference>
<organism evidence="8 9">
    <name type="scientific">Venustampulla echinocandica</name>
    <dbReference type="NCBI Taxonomy" id="2656787"/>
    <lineage>
        <taxon>Eukaryota</taxon>
        <taxon>Fungi</taxon>
        <taxon>Dikarya</taxon>
        <taxon>Ascomycota</taxon>
        <taxon>Pezizomycotina</taxon>
        <taxon>Leotiomycetes</taxon>
        <taxon>Helotiales</taxon>
        <taxon>Pleuroascaceae</taxon>
        <taxon>Venustampulla</taxon>
    </lineage>
</organism>
<dbReference type="GO" id="GO:0006325">
    <property type="term" value="P:chromatin organization"/>
    <property type="evidence" value="ECO:0007669"/>
    <property type="project" value="UniProtKB-KW"/>
</dbReference>
<feature type="region of interest" description="Disordered" evidence="6">
    <location>
        <begin position="106"/>
        <end position="180"/>
    </location>
</feature>
<evidence type="ECO:0000256" key="5">
    <source>
        <dbReference type="PROSITE-ProRule" id="PRU00146"/>
    </source>
</evidence>
<feature type="domain" description="PHD-type" evidence="7">
    <location>
        <begin position="661"/>
        <end position="709"/>
    </location>
</feature>
<evidence type="ECO:0000256" key="6">
    <source>
        <dbReference type="SAM" id="MobiDB-lite"/>
    </source>
</evidence>
<keyword evidence="2 5" id="KW-0863">Zinc-finger</keyword>
<dbReference type="RefSeq" id="XP_031873343.1">
    <property type="nucleotide sequence ID" value="XM_032009289.1"/>
</dbReference>
<dbReference type="Pfam" id="PF20826">
    <property type="entry name" value="PHD_5"/>
    <property type="match status" value="1"/>
</dbReference>
<evidence type="ECO:0000256" key="4">
    <source>
        <dbReference type="ARBA" id="ARBA00022853"/>
    </source>
</evidence>
<feature type="compositionally biased region" description="Acidic residues" evidence="6">
    <location>
        <begin position="577"/>
        <end position="591"/>
    </location>
</feature>
<dbReference type="STRING" id="2656787.A0A370TYT1"/>
<feature type="compositionally biased region" description="Polar residues" evidence="6">
    <location>
        <begin position="32"/>
        <end position="43"/>
    </location>
</feature>
<dbReference type="AlphaFoldDB" id="A0A370TYT1"/>
<comment type="caution">
    <text evidence="8">The sequence shown here is derived from an EMBL/GenBank/DDBJ whole genome shotgun (WGS) entry which is preliminary data.</text>
</comment>
<keyword evidence="9" id="KW-1185">Reference proteome</keyword>
<reference evidence="8 9" key="1">
    <citation type="journal article" date="2018" name="IMA Fungus">
        <title>IMA Genome-F 9: Draft genome sequence of Annulohypoxylon stygium, Aspergillus mulundensis, Berkeleyomyces basicola (syn. Thielaviopsis basicola), Ceratocystis smalleyi, two Cercospora beticola strains, Coleophoma cylindrospora, Fusarium fracticaudum, Phialophora cf. hyalina, and Morchella septimelata.</title>
        <authorList>
            <person name="Wingfield B.D."/>
            <person name="Bills G.F."/>
            <person name="Dong Y."/>
            <person name="Huang W."/>
            <person name="Nel W.J."/>
            <person name="Swalarsk-Parry B.S."/>
            <person name="Vaghefi N."/>
            <person name="Wilken P.M."/>
            <person name="An Z."/>
            <person name="de Beer Z.W."/>
            <person name="De Vos L."/>
            <person name="Chen L."/>
            <person name="Duong T.A."/>
            <person name="Gao Y."/>
            <person name="Hammerbacher A."/>
            <person name="Kikkert J.R."/>
            <person name="Li Y."/>
            <person name="Li H."/>
            <person name="Li K."/>
            <person name="Li Q."/>
            <person name="Liu X."/>
            <person name="Ma X."/>
            <person name="Naidoo K."/>
            <person name="Pethybridge S.J."/>
            <person name="Sun J."/>
            <person name="Steenkamp E.T."/>
            <person name="van der Nest M.A."/>
            <person name="van Wyk S."/>
            <person name="Wingfield M.J."/>
            <person name="Xiong C."/>
            <person name="Yue Q."/>
            <person name="Zhang X."/>
        </authorList>
    </citation>
    <scope>NUCLEOTIDE SEQUENCE [LARGE SCALE GENOMIC DNA]</scope>
    <source>
        <strain evidence="8 9">BP 5553</strain>
    </source>
</reference>
<evidence type="ECO:0000259" key="7">
    <source>
        <dbReference type="PROSITE" id="PS50016"/>
    </source>
</evidence>
<feature type="compositionally biased region" description="Basic and acidic residues" evidence="6">
    <location>
        <begin position="596"/>
        <end position="606"/>
    </location>
</feature>
<dbReference type="GO" id="GO:0006355">
    <property type="term" value="P:regulation of DNA-templated transcription"/>
    <property type="evidence" value="ECO:0007669"/>
    <property type="project" value="TreeGrafter"/>
</dbReference>
<feature type="region of interest" description="Disordered" evidence="6">
    <location>
        <begin position="723"/>
        <end position="743"/>
    </location>
</feature>
<dbReference type="GO" id="GO:0008270">
    <property type="term" value="F:zinc ion binding"/>
    <property type="evidence" value="ECO:0007669"/>
    <property type="project" value="UniProtKB-KW"/>
</dbReference>
<evidence type="ECO:0000256" key="2">
    <source>
        <dbReference type="ARBA" id="ARBA00022771"/>
    </source>
</evidence>
<dbReference type="Gene3D" id="3.30.40.10">
    <property type="entry name" value="Zinc/RING finger domain, C3HC4 (zinc finger)"/>
    <property type="match status" value="1"/>
</dbReference>
<dbReference type="PROSITE" id="PS50016">
    <property type="entry name" value="ZF_PHD_2"/>
    <property type="match status" value="1"/>
</dbReference>
<dbReference type="GeneID" id="43593515"/>
<feature type="compositionally biased region" description="Low complexity" evidence="6">
    <location>
        <begin position="501"/>
        <end position="514"/>
    </location>
</feature>
<evidence type="ECO:0000313" key="9">
    <source>
        <dbReference type="Proteomes" id="UP000254866"/>
    </source>
</evidence>
<dbReference type="PANTHER" id="PTHR46462">
    <property type="entry name" value="UPSET, ISOFORM A"/>
    <property type="match status" value="1"/>
</dbReference>
<dbReference type="SUPFAM" id="SSF57903">
    <property type="entry name" value="FYVE/PHD zinc finger"/>
    <property type="match status" value="1"/>
</dbReference>
<dbReference type="InterPro" id="IPR001965">
    <property type="entry name" value="Znf_PHD"/>
</dbReference>
<dbReference type="PANTHER" id="PTHR46462:SF3">
    <property type="entry name" value="UPSET, ISOFORM A"/>
    <property type="match status" value="1"/>
</dbReference>
<keyword evidence="1" id="KW-0479">Metal-binding</keyword>
<dbReference type="InterPro" id="IPR019786">
    <property type="entry name" value="Zinc_finger_PHD-type_CS"/>
</dbReference>
<feature type="compositionally biased region" description="Low complexity" evidence="6">
    <location>
        <begin position="558"/>
        <end position="576"/>
    </location>
</feature>
<keyword evidence="3" id="KW-0862">Zinc</keyword>
<dbReference type="EMBL" id="NPIC01000001">
    <property type="protein sequence ID" value="RDL40687.1"/>
    <property type="molecule type" value="Genomic_DNA"/>
</dbReference>
<dbReference type="InterPro" id="IPR019787">
    <property type="entry name" value="Znf_PHD-finger"/>
</dbReference>
<feature type="compositionally biased region" description="Basic residues" evidence="6">
    <location>
        <begin position="607"/>
        <end position="621"/>
    </location>
</feature>
<gene>
    <name evidence="8" type="ORF">BP5553_00666</name>
</gene>
<feature type="region of interest" description="Disordered" evidence="6">
    <location>
        <begin position="284"/>
        <end position="303"/>
    </location>
</feature>
<dbReference type="GO" id="GO:0034967">
    <property type="term" value="C:Set3 complex"/>
    <property type="evidence" value="ECO:0007669"/>
    <property type="project" value="TreeGrafter"/>
</dbReference>
<feature type="compositionally biased region" description="Polar residues" evidence="6">
    <location>
        <begin position="113"/>
        <end position="124"/>
    </location>
</feature>
<feature type="compositionally biased region" description="Basic and acidic residues" evidence="6">
    <location>
        <begin position="381"/>
        <end position="407"/>
    </location>
</feature>